<accession>Q1D5B6</accession>
<dbReference type="AlphaFoldDB" id="Q1D5B6"/>
<evidence type="ECO:0000313" key="3">
    <source>
        <dbReference type="Proteomes" id="UP000002402"/>
    </source>
</evidence>
<dbReference type="STRING" id="246197.MXAN_3977"/>
<gene>
    <name evidence="2" type="ordered locus">MXAN_3977</name>
</gene>
<proteinExistence type="predicted"/>
<dbReference type="EMBL" id="CP000113">
    <property type="protein sequence ID" value="ABF92435.1"/>
    <property type="molecule type" value="Genomic_DNA"/>
</dbReference>
<organism evidence="2 3">
    <name type="scientific">Myxococcus xanthus (strain DK1622)</name>
    <dbReference type="NCBI Taxonomy" id="246197"/>
    <lineage>
        <taxon>Bacteria</taxon>
        <taxon>Pseudomonadati</taxon>
        <taxon>Myxococcota</taxon>
        <taxon>Myxococcia</taxon>
        <taxon>Myxococcales</taxon>
        <taxon>Cystobacterineae</taxon>
        <taxon>Myxococcaceae</taxon>
        <taxon>Myxococcus</taxon>
    </lineage>
</organism>
<reference evidence="2 3" key="1">
    <citation type="journal article" date="2006" name="Proc. Natl. Acad. Sci. U.S.A.">
        <title>Evolution of sensory complexity recorded in a myxobacterial genome.</title>
        <authorList>
            <person name="Goldman B.S."/>
            <person name="Nierman W.C."/>
            <person name="Kaiser D."/>
            <person name="Slater S.C."/>
            <person name="Durkin A.S."/>
            <person name="Eisen J.A."/>
            <person name="Ronning C.M."/>
            <person name="Barbazuk W.B."/>
            <person name="Blanchard M."/>
            <person name="Field C."/>
            <person name="Halling C."/>
            <person name="Hinkle G."/>
            <person name="Iartchuk O."/>
            <person name="Kim H.S."/>
            <person name="Mackenzie C."/>
            <person name="Madupu R."/>
            <person name="Miller N."/>
            <person name="Shvartsbeyn A."/>
            <person name="Sullivan S.A."/>
            <person name="Vaudin M."/>
            <person name="Wiegand R."/>
            <person name="Kaplan H.B."/>
        </authorList>
    </citation>
    <scope>NUCLEOTIDE SEQUENCE [LARGE SCALE GENOMIC DNA]</scope>
    <source>
        <strain evidence="3">DK1622</strain>
    </source>
</reference>
<dbReference type="Pfam" id="PF19714">
    <property type="entry name" value="DUF6209"/>
    <property type="match status" value="1"/>
</dbReference>
<dbReference type="Proteomes" id="UP000002402">
    <property type="component" value="Chromosome"/>
</dbReference>
<name>Q1D5B6_MYXXD</name>
<dbReference type="EnsemblBacteria" id="ABF92435">
    <property type="protein sequence ID" value="ABF92435"/>
    <property type="gene ID" value="MXAN_3977"/>
</dbReference>
<protein>
    <submittedName>
        <fullName evidence="2">Uncharacterized protein</fullName>
    </submittedName>
</protein>
<dbReference type="eggNOG" id="ENOG5030WWU">
    <property type="taxonomic scope" value="Bacteria"/>
</dbReference>
<dbReference type="HOGENOM" id="CLU_065989_0_0_7"/>
<dbReference type="KEGG" id="mxa:MXAN_3977"/>
<keyword evidence="3" id="KW-1185">Reference proteome</keyword>
<feature type="region of interest" description="Disordered" evidence="1">
    <location>
        <begin position="16"/>
        <end position="35"/>
    </location>
</feature>
<evidence type="ECO:0000256" key="1">
    <source>
        <dbReference type="SAM" id="MobiDB-lite"/>
    </source>
</evidence>
<sequence>MGAAGGATAVSTGVTLRLDSSLDEPESGDGGRLNRDMRCSLQGVRAGAYRIGPVWTKRSCRTNRKALNPSVPASLLVDSARASARMRGARSPPPSFALELFVKRLLSVLALPLLLLGTSAAAQTTPTLTFHGNWTIHQSEVLTEGGQVQVVYSTARLPQCRVNNPDGSPAWSITGHYRINGSAPASFDVAGAPVTGNGPTLDLQEQGLLELWFLVSSPGCEHYDSNYGGNFQFNVLEASATPMATLVFQQGWVEHVVGTPRQGQPFIVDYDIARLPECRLLYNGAPTWDVGVRWRFNNGVMGEKSVTTTSGYTRTGTPVTIIPPVGATSVQIWFENWDRGTCRRWDSDYGANYTFTLQP</sequence>
<dbReference type="InterPro" id="IPR046181">
    <property type="entry name" value="DUF6209"/>
</dbReference>
<evidence type="ECO:0000313" key="2">
    <source>
        <dbReference type="EMBL" id="ABF92435.1"/>
    </source>
</evidence>